<evidence type="ECO:0000256" key="5">
    <source>
        <dbReference type="ARBA" id="ARBA00022842"/>
    </source>
</evidence>
<dbReference type="GO" id="GO:0010945">
    <property type="term" value="F:coenzyme A diphosphatase activity"/>
    <property type="evidence" value="ECO:0007669"/>
    <property type="project" value="InterPro"/>
</dbReference>
<dbReference type="PANTHER" id="PTHR12992:SF11">
    <property type="entry name" value="MITOCHONDRIAL COENZYME A DIPHOSPHATASE NUDT8"/>
    <property type="match status" value="1"/>
</dbReference>
<dbReference type="CDD" id="cd03426">
    <property type="entry name" value="NUDIX_CoAse_Nudt7"/>
    <property type="match status" value="1"/>
</dbReference>
<evidence type="ECO:0000256" key="4">
    <source>
        <dbReference type="ARBA" id="ARBA00022801"/>
    </source>
</evidence>
<keyword evidence="5" id="KW-0460">Magnesium</keyword>
<sequence>MTAGDPFAPAAFFPFARERLDPAPPPAERARPINPERPMPRMALRDAAVLIPIVARETASVLLTRRTLTLRKHAGQIAFPGGAIDPTDRDAADAAKREAFEEVGLSADKIETIGFLDPYLVGTGYRITPVVAKVDPDHALVLNPAEVDAAFEVPLAFLMTEANHRRGTREFEGVRYHFYEMPYDDHYIWGVTAGIVRGLYERLYRGS</sequence>
<organism evidence="9 10">
    <name type="scientific">Prosthecomicrobium pneumaticum</name>
    <dbReference type="NCBI Taxonomy" id="81895"/>
    <lineage>
        <taxon>Bacteria</taxon>
        <taxon>Pseudomonadati</taxon>
        <taxon>Pseudomonadota</taxon>
        <taxon>Alphaproteobacteria</taxon>
        <taxon>Hyphomicrobiales</taxon>
        <taxon>Kaistiaceae</taxon>
        <taxon>Prosthecomicrobium</taxon>
    </lineage>
</organism>
<dbReference type="PANTHER" id="PTHR12992">
    <property type="entry name" value="NUDIX HYDROLASE"/>
    <property type="match status" value="1"/>
</dbReference>
<evidence type="ECO:0000256" key="2">
    <source>
        <dbReference type="ARBA" id="ARBA00001946"/>
    </source>
</evidence>
<proteinExistence type="predicted"/>
<dbReference type="SUPFAM" id="SSF55811">
    <property type="entry name" value="Nudix"/>
    <property type="match status" value="1"/>
</dbReference>
<dbReference type="Pfam" id="PF00293">
    <property type="entry name" value="NUDIX"/>
    <property type="match status" value="1"/>
</dbReference>
<comment type="cofactor">
    <cofactor evidence="1">
        <name>Mn(2+)</name>
        <dbReference type="ChEBI" id="CHEBI:29035"/>
    </cofactor>
</comment>
<keyword evidence="3" id="KW-0479">Metal-binding</keyword>
<dbReference type="GO" id="GO:0046872">
    <property type="term" value="F:metal ion binding"/>
    <property type="evidence" value="ECO:0007669"/>
    <property type="project" value="UniProtKB-KW"/>
</dbReference>
<feature type="region of interest" description="Disordered" evidence="7">
    <location>
        <begin position="18"/>
        <end position="38"/>
    </location>
</feature>
<reference evidence="9 10" key="1">
    <citation type="submission" date="2020-08" db="EMBL/GenBank/DDBJ databases">
        <title>Genomic Encyclopedia of Type Strains, Phase IV (KMG-IV): sequencing the most valuable type-strain genomes for metagenomic binning, comparative biology and taxonomic classification.</title>
        <authorList>
            <person name="Goeker M."/>
        </authorList>
    </citation>
    <scope>NUCLEOTIDE SEQUENCE [LARGE SCALE GENOMIC DNA]</scope>
    <source>
        <strain evidence="9 10">DSM 16268</strain>
    </source>
</reference>
<evidence type="ECO:0000256" key="1">
    <source>
        <dbReference type="ARBA" id="ARBA00001936"/>
    </source>
</evidence>
<evidence type="ECO:0000256" key="7">
    <source>
        <dbReference type="SAM" id="MobiDB-lite"/>
    </source>
</evidence>
<feature type="domain" description="Nudix hydrolase" evidence="8">
    <location>
        <begin position="44"/>
        <end position="176"/>
    </location>
</feature>
<evidence type="ECO:0000256" key="3">
    <source>
        <dbReference type="ARBA" id="ARBA00022723"/>
    </source>
</evidence>
<dbReference type="PROSITE" id="PS51462">
    <property type="entry name" value="NUDIX"/>
    <property type="match status" value="1"/>
</dbReference>
<dbReference type="RefSeq" id="WP_343061121.1">
    <property type="nucleotide sequence ID" value="NZ_JACHOO010000003.1"/>
</dbReference>
<evidence type="ECO:0000313" key="10">
    <source>
        <dbReference type="Proteomes" id="UP000523821"/>
    </source>
</evidence>
<accession>A0A7W9L1K4</accession>
<evidence type="ECO:0000256" key="6">
    <source>
        <dbReference type="ARBA" id="ARBA00023211"/>
    </source>
</evidence>
<dbReference type="InterPro" id="IPR015797">
    <property type="entry name" value="NUDIX_hydrolase-like_dom_sf"/>
</dbReference>
<dbReference type="Gene3D" id="3.90.79.10">
    <property type="entry name" value="Nucleoside Triphosphate Pyrophosphohydrolase"/>
    <property type="match status" value="1"/>
</dbReference>
<evidence type="ECO:0000259" key="8">
    <source>
        <dbReference type="PROSITE" id="PS51462"/>
    </source>
</evidence>
<gene>
    <name evidence="9" type="ORF">GGQ63_001866</name>
</gene>
<dbReference type="EMBL" id="JACHOO010000003">
    <property type="protein sequence ID" value="MBB5752812.1"/>
    <property type="molecule type" value="Genomic_DNA"/>
</dbReference>
<dbReference type="Proteomes" id="UP000523821">
    <property type="component" value="Unassembled WGS sequence"/>
</dbReference>
<name>A0A7W9L1K4_9HYPH</name>
<keyword evidence="6" id="KW-0464">Manganese</keyword>
<keyword evidence="10" id="KW-1185">Reference proteome</keyword>
<comment type="caution">
    <text evidence="9">The sequence shown here is derived from an EMBL/GenBank/DDBJ whole genome shotgun (WGS) entry which is preliminary data.</text>
</comment>
<protein>
    <submittedName>
        <fullName evidence="9">8-oxo-dGTP pyrophosphatase MutT (NUDIX family)</fullName>
    </submittedName>
</protein>
<dbReference type="InterPro" id="IPR000086">
    <property type="entry name" value="NUDIX_hydrolase_dom"/>
</dbReference>
<evidence type="ECO:0000313" key="9">
    <source>
        <dbReference type="EMBL" id="MBB5752812.1"/>
    </source>
</evidence>
<keyword evidence="4" id="KW-0378">Hydrolase</keyword>
<dbReference type="NCBIfam" id="NF007980">
    <property type="entry name" value="PRK10707.1"/>
    <property type="match status" value="1"/>
</dbReference>
<dbReference type="InterPro" id="IPR045121">
    <property type="entry name" value="CoAse"/>
</dbReference>
<dbReference type="AlphaFoldDB" id="A0A7W9L1K4"/>
<comment type="cofactor">
    <cofactor evidence="2">
        <name>Mg(2+)</name>
        <dbReference type="ChEBI" id="CHEBI:18420"/>
    </cofactor>
</comment>